<feature type="transmembrane region" description="Helical" evidence="2">
    <location>
        <begin position="70"/>
        <end position="93"/>
    </location>
</feature>
<feature type="transmembrane region" description="Helical" evidence="2">
    <location>
        <begin position="185"/>
        <end position="204"/>
    </location>
</feature>
<dbReference type="Pfam" id="PF06123">
    <property type="entry name" value="CreD"/>
    <property type="match status" value="1"/>
</dbReference>
<evidence type="ECO:0000256" key="1">
    <source>
        <dbReference type="SAM" id="MobiDB-lite"/>
    </source>
</evidence>
<dbReference type="AlphaFoldDB" id="A0A2V1IN83"/>
<keyword evidence="2" id="KW-0472">Membrane</keyword>
<keyword evidence="4" id="KW-1185">Reference proteome</keyword>
<name>A0A2V1IN83_9BACT</name>
<feature type="transmembrane region" description="Helical" evidence="2">
    <location>
        <begin position="132"/>
        <end position="150"/>
    </location>
</feature>
<dbReference type="InterPro" id="IPR010364">
    <property type="entry name" value="Uncharacterised_IM_CreD"/>
</dbReference>
<dbReference type="PANTHER" id="PTHR30092:SF0">
    <property type="entry name" value="INNER MEMBRANE PROTEIN CRED"/>
    <property type="match status" value="1"/>
</dbReference>
<dbReference type="RefSeq" id="WP_107033089.1">
    <property type="nucleotide sequence ID" value="NZ_PUEC01000030.1"/>
</dbReference>
<dbReference type="GeneID" id="82526958"/>
<protein>
    <submittedName>
        <fullName evidence="3">Uncharacterized protein</fullName>
    </submittedName>
</protein>
<evidence type="ECO:0000313" key="4">
    <source>
        <dbReference type="Proteomes" id="UP000244905"/>
    </source>
</evidence>
<keyword evidence="2" id="KW-0812">Transmembrane</keyword>
<feature type="transmembrane region" description="Helical" evidence="2">
    <location>
        <begin position="105"/>
        <end position="126"/>
    </location>
</feature>
<accession>A0A2V1IN83</accession>
<keyword evidence="2" id="KW-1133">Transmembrane helix</keyword>
<feature type="compositionally biased region" description="Polar residues" evidence="1">
    <location>
        <begin position="1"/>
        <end position="13"/>
    </location>
</feature>
<feature type="region of interest" description="Disordered" evidence="1">
    <location>
        <begin position="1"/>
        <end position="20"/>
    </location>
</feature>
<comment type="caution">
    <text evidence="3">The sequence shown here is derived from an EMBL/GenBank/DDBJ whole genome shotgun (WGS) entry which is preliminary data.</text>
</comment>
<dbReference type="GO" id="GO:0005886">
    <property type="term" value="C:plasma membrane"/>
    <property type="evidence" value="ECO:0007669"/>
    <property type="project" value="TreeGrafter"/>
</dbReference>
<feature type="transmembrane region" description="Helical" evidence="2">
    <location>
        <begin position="159"/>
        <end position="179"/>
    </location>
</feature>
<dbReference type="Proteomes" id="UP000244905">
    <property type="component" value="Unassembled WGS sequence"/>
</dbReference>
<proteinExistence type="predicted"/>
<dbReference type="EMBL" id="PUEC01000030">
    <property type="protein sequence ID" value="PWB00848.1"/>
    <property type="molecule type" value="Genomic_DNA"/>
</dbReference>
<organism evidence="3 4">
    <name type="scientific">Duncaniella muris</name>
    <dbReference type="NCBI Taxonomy" id="2094150"/>
    <lineage>
        <taxon>Bacteria</taxon>
        <taxon>Pseudomonadati</taxon>
        <taxon>Bacteroidota</taxon>
        <taxon>Bacteroidia</taxon>
        <taxon>Bacteroidales</taxon>
        <taxon>Muribaculaceae</taxon>
        <taxon>Duncaniella</taxon>
    </lineage>
</organism>
<evidence type="ECO:0000313" key="3">
    <source>
        <dbReference type="EMBL" id="PWB00848.1"/>
    </source>
</evidence>
<dbReference type="PANTHER" id="PTHR30092">
    <property type="entry name" value="INNER MEMBRANE PROTEIN CRED"/>
    <property type="match status" value="1"/>
</dbReference>
<feature type="transmembrane region" description="Helical" evidence="2">
    <location>
        <begin position="31"/>
        <end position="50"/>
    </location>
</feature>
<gene>
    <name evidence="3" type="ORF">C5O23_11515</name>
</gene>
<reference evidence="4" key="1">
    <citation type="submission" date="2018-02" db="EMBL/GenBank/DDBJ databases">
        <authorList>
            <person name="Clavel T."/>
            <person name="Strowig T."/>
        </authorList>
    </citation>
    <scope>NUCLEOTIDE SEQUENCE [LARGE SCALE GENOMIC DNA]</scope>
    <source>
        <strain evidence="4">DSM 103720</strain>
    </source>
</reference>
<sequence length="216" mass="23713">MESQTTQNMNPQMAQAPKLPTIPEPKYTMRWLGLQTLFVLGISIIFTMIASGIDSLAESRAELTLLSEAASTLVCNSTGYCFAITAISLLSLTLIEIRYRKTVNYLQYGLTGCALCLFFLLLLAMAEKMPFYIAYAIVTAMTVGLIGTFVKGIMAYTKAVVLTAGILIVEYGIILLLLYMGSMALLIGSLSLFVILAIAMYFTLKLKVINRELTIQ</sequence>
<evidence type="ECO:0000256" key="2">
    <source>
        <dbReference type="SAM" id="Phobius"/>
    </source>
</evidence>